<dbReference type="PANTHER" id="PTHR43124:SF3">
    <property type="entry name" value="CHLORAMPHENICOL EFFLUX PUMP RV0191"/>
    <property type="match status" value="1"/>
</dbReference>
<evidence type="ECO:0000313" key="8">
    <source>
        <dbReference type="EMBL" id="WEK48146.1"/>
    </source>
</evidence>
<gene>
    <name evidence="8" type="ORF">P0Y56_07580</name>
</gene>
<organism evidence="8 9">
    <name type="scientific">Candidatus Andeanibacterium colombiense</name>
    <dbReference type="NCBI Taxonomy" id="3121345"/>
    <lineage>
        <taxon>Bacteria</taxon>
        <taxon>Pseudomonadati</taxon>
        <taxon>Pseudomonadota</taxon>
        <taxon>Alphaproteobacteria</taxon>
        <taxon>Sphingomonadales</taxon>
        <taxon>Sphingomonadaceae</taxon>
        <taxon>Candidatus Andeanibacterium</taxon>
    </lineage>
</organism>
<dbReference type="GO" id="GO:0005886">
    <property type="term" value="C:plasma membrane"/>
    <property type="evidence" value="ECO:0007669"/>
    <property type="project" value="UniProtKB-SubCell"/>
</dbReference>
<reference evidence="8" key="1">
    <citation type="submission" date="2023-03" db="EMBL/GenBank/DDBJ databases">
        <title>Andean soil-derived lignocellulolytic bacterial consortium as a source of novel taxa and putative plastic-active enzymes.</title>
        <authorList>
            <person name="Diaz-Garcia L."/>
            <person name="Chuvochina M."/>
            <person name="Feuerriegel G."/>
            <person name="Bunk B."/>
            <person name="Sproer C."/>
            <person name="Streit W.R."/>
            <person name="Rodriguez L.M."/>
            <person name="Overmann J."/>
            <person name="Jimenez D.J."/>
        </authorList>
    </citation>
    <scope>NUCLEOTIDE SEQUENCE</scope>
    <source>
        <strain evidence="8">MAG 26</strain>
    </source>
</reference>
<protein>
    <submittedName>
        <fullName evidence="8">MFS transporter</fullName>
    </submittedName>
</protein>
<evidence type="ECO:0000313" key="9">
    <source>
        <dbReference type="Proteomes" id="UP001218362"/>
    </source>
</evidence>
<feature type="transmembrane region" description="Helical" evidence="6">
    <location>
        <begin position="327"/>
        <end position="346"/>
    </location>
</feature>
<feature type="transmembrane region" description="Helical" evidence="6">
    <location>
        <begin position="158"/>
        <end position="176"/>
    </location>
</feature>
<dbReference type="EMBL" id="CP119316">
    <property type="protein sequence ID" value="WEK48146.1"/>
    <property type="molecule type" value="Genomic_DNA"/>
</dbReference>
<sequence>MQATATAEGGPVTRNSTGYQALLVGLLSLNFGIVFFDRNSLNFLMPFVQPDLHLSNSQVGYVAGIFSFIWAIAAFGVSRVSDVVGNRKLLLVIATVAFSACSFLTGLAASFAMLIGARIVMGIAEGGVMPISHAMVASEVSPKYRGLAQGIAQNFGSNFFGSFVAPVVLVALAGAYGWRSAFYIAGIPGIISAGLIWFLLKEPEKAVVVAPVGPRKSTGQAVGDYLKAVGQALKIRNVLICVLMGIVLVAYLVITWAFMPLYLTQVRGYSQTEQSWLMSVLGISATLGSFLTAGLSDVIGRRPVMIVTPLLSLLLPLGAMYYHGPYFGMVVIFFFGWALNGIFPLFMATVPSESVPPAMAATVFGLCMGSCEIIGGAGGPAIAGIAADAYGLQAPLWMMAGLTLVGFLFALFLRESAPGVLAKRGAAPA</sequence>
<evidence type="ECO:0000256" key="3">
    <source>
        <dbReference type="ARBA" id="ARBA00022692"/>
    </source>
</evidence>
<evidence type="ECO:0000256" key="1">
    <source>
        <dbReference type="ARBA" id="ARBA00004651"/>
    </source>
</evidence>
<dbReference type="InterPro" id="IPR050189">
    <property type="entry name" value="MFS_Efflux_Transporters"/>
</dbReference>
<dbReference type="GO" id="GO:0022857">
    <property type="term" value="F:transmembrane transporter activity"/>
    <property type="evidence" value="ECO:0007669"/>
    <property type="project" value="InterPro"/>
</dbReference>
<dbReference type="Proteomes" id="UP001218362">
    <property type="component" value="Chromosome"/>
</dbReference>
<keyword evidence="3 6" id="KW-0812">Transmembrane</keyword>
<dbReference type="SUPFAM" id="SSF103473">
    <property type="entry name" value="MFS general substrate transporter"/>
    <property type="match status" value="1"/>
</dbReference>
<feature type="transmembrane region" description="Helical" evidence="6">
    <location>
        <begin position="89"/>
        <end position="109"/>
    </location>
</feature>
<keyword evidence="5 6" id="KW-0472">Membrane</keyword>
<feature type="transmembrane region" description="Helical" evidence="6">
    <location>
        <begin position="182"/>
        <end position="200"/>
    </location>
</feature>
<feature type="transmembrane region" description="Helical" evidence="6">
    <location>
        <begin position="275"/>
        <end position="296"/>
    </location>
</feature>
<feature type="transmembrane region" description="Helical" evidence="6">
    <location>
        <begin position="58"/>
        <end position="77"/>
    </location>
</feature>
<dbReference type="InterPro" id="IPR020846">
    <property type="entry name" value="MFS_dom"/>
</dbReference>
<accession>A0AAJ6BQD3</accession>
<evidence type="ECO:0000259" key="7">
    <source>
        <dbReference type="PROSITE" id="PS50850"/>
    </source>
</evidence>
<dbReference type="Pfam" id="PF07690">
    <property type="entry name" value="MFS_1"/>
    <property type="match status" value="1"/>
</dbReference>
<dbReference type="PANTHER" id="PTHR43124">
    <property type="entry name" value="PURINE EFFLUX PUMP PBUE"/>
    <property type="match status" value="1"/>
</dbReference>
<dbReference type="InterPro" id="IPR011701">
    <property type="entry name" value="MFS"/>
</dbReference>
<dbReference type="InterPro" id="IPR036259">
    <property type="entry name" value="MFS_trans_sf"/>
</dbReference>
<dbReference type="Gene3D" id="1.20.1250.20">
    <property type="entry name" value="MFS general substrate transporter like domains"/>
    <property type="match status" value="2"/>
</dbReference>
<feature type="transmembrane region" description="Helical" evidence="6">
    <location>
        <begin position="303"/>
        <end position="321"/>
    </location>
</feature>
<dbReference type="PROSITE" id="PS50850">
    <property type="entry name" value="MFS"/>
    <property type="match status" value="1"/>
</dbReference>
<feature type="transmembrane region" description="Helical" evidence="6">
    <location>
        <begin position="394"/>
        <end position="413"/>
    </location>
</feature>
<feature type="domain" description="Major facilitator superfamily (MFS) profile" evidence="7">
    <location>
        <begin position="23"/>
        <end position="418"/>
    </location>
</feature>
<dbReference type="InterPro" id="IPR005829">
    <property type="entry name" value="Sugar_transporter_CS"/>
</dbReference>
<feature type="transmembrane region" description="Helical" evidence="6">
    <location>
        <begin position="115"/>
        <end position="137"/>
    </location>
</feature>
<feature type="transmembrane region" description="Helical" evidence="6">
    <location>
        <begin position="238"/>
        <end position="263"/>
    </location>
</feature>
<feature type="transmembrane region" description="Helical" evidence="6">
    <location>
        <begin position="21"/>
        <end position="38"/>
    </location>
</feature>
<evidence type="ECO:0000256" key="6">
    <source>
        <dbReference type="SAM" id="Phobius"/>
    </source>
</evidence>
<evidence type="ECO:0000256" key="5">
    <source>
        <dbReference type="ARBA" id="ARBA00023136"/>
    </source>
</evidence>
<dbReference type="PROSITE" id="PS00216">
    <property type="entry name" value="SUGAR_TRANSPORT_1"/>
    <property type="match status" value="1"/>
</dbReference>
<keyword evidence="2" id="KW-1003">Cell membrane</keyword>
<comment type="subcellular location">
    <subcellularLocation>
        <location evidence="1">Cell membrane</location>
        <topology evidence="1">Multi-pass membrane protein</topology>
    </subcellularLocation>
</comment>
<proteinExistence type="predicted"/>
<dbReference type="KEGG" id="acob:P0Y56_07580"/>
<feature type="transmembrane region" description="Helical" evidence="6">
    <location>
        <begin position="358"/>
        <end position="382"/>
    </location>
</feature>
<dbReference type="AlphaFoldDB" id="A0AAJ6BQD3"/>
<name>A0AAJ6BQD3_9SPHN</name>
<evidence type="ECO:0000256" key="2">
    <source>
        <dbReference type="ARBA" id="ARBA00022475"/>
    </source>
</evidence>
<evidence type="ECO:0000256" key="4">
    <source>
        <dbReference type="ARBA" id="ARBA00022989"/>
    </source>
</evidence>
<keyword evidence="4 6" id="KW-1133">Transmembrane helix</keyword>